<evidence type="ECO:0000313" key="3">
    <source>
        <dbReference type="Proteomes" id="UP000250140"/>
    </source>
</evidence>
<evidence type="ECO:0000259" key="1">
    <source>
        <dbReference type="Pfam" id="PF25053"/>
    </source>
</evidence>
<dbReference type="Proteomes" id="UP000250140">
    <property type="component" value="Unassembled WGS sequence"/>
</dbReference>
<organism evidence="2 3">
    <name type="scientific">Glonium stellatum</name>
    <dbReference type="NCBI Taxonomy" id="574774"/>
    <lineage>
        <taxon>Eukaryota</taxon>
        <taxon>Fungi</taxon>
        <taxon>Dikarya</taxon>
        <taxon>Ascomycota</taxon>
        <taxon>Pezizomycotina</taxon>
        <taxon>Dothideomycetes</taxon>
        <taxon>Pleosporomycetidae</taxon>
        <taxon>Gloniales</taxon>
        <taxon>Gloniaceae</taxon>
        <taxon>Glonium</taxon>
    </lineage>
</organism>
<reference evidence="2 3" key="1">
    <citation type="journal article" date="2016" name="Nat. Commun.">
        <title>Ectomycorrhizal ecology is imprinted in the genome of the dominant symbiotic fungus Cenococcum geophilum.</title>
        <authorList>
            <consortium name="DOE Joint Genome Institute"/>
            <person name="Peter M."/>
            <person name="Kohler A."/>
            <person name="Ohm R.A."/>
            <person name="Kuo A."/>
            <person name="Krutzmann J."/>
            <person name="Morin E."/>
            <person name="Arend M."/>
            <person name="Barry K.W."/>
            <person name="Binder M."/>
            <person name="Choi C."/>
            <person name="Clum A."/>
            <person name="Copeland A."/>
            <person name="Grisel N."/>
            <person name="Haridas S."/>
            <person name="Kipfer T."/>
            <person name="LaButti K."/>
            <person name="Lindquist E."/>
            <person name="Lipzen A."/>
            <person name="Maire R."/>
            <person name="Meier B."/>
            <person name="Mihaltcheva S."/>
            <person name="Molinier V."/>
            <person name="Murat C."/>
            <person name="Poggeler S."/>
            <person name="Quandt C.A."/>
            <person name="Sperisen C."/>
            <person name="Tritt A."/>
            <person name="Tisserant E."/>
            <person name="Crous P.W."/>
            <person name="Henrissat B."/>
            <person name="Nehls U."/>
            <person name="Egli S."/>
            <person name="Spatafora J.W."/>
            <person name="Grigoriev I.V."/>
            <person name="Martin F.M."/>
        </authorList>
    </citation>
    <scope>NUCLEOTIDE SEQUENCE [LARGE SCALE GENOMIC DNA]</scope>
    <source>
        <strain evidence="2 3">CBS 207.34</strain>
    </source>
</reference>
<feature type="domain" description="DUF7791" evidence="1">
    <location>
        <begin position="152"/>
        <end position="254"/>
    </location>
</feature>
<proteinExistence type="predicted"/>
<keyword evidence="3" id="KW-1185">Reference proteome</keyword>
<sequence>FCFFIDGLDEYEETPGEDYKDMIELLRSWTETASKDVKLCVSSREYSVFERYLSANQRLKLQDLTRADIEQLARDRLKGFNMSPEKNESGVDEDYLVQEVVTRADEVFLWVVLVLRSLREGLQHGDKLHDSLRRLSSIPRDLKDLFLHLLNSIHESYCRKAYRTFAMLRYRIQLDWNLSLFEYSLLDAYDDPEFAIKAPFRGTGTTEDDVTEQLERARNRVNGYYKGLLEVRGNEDSEDGTVALGTYVSFAHRSI</sequence>
<protein>
    <recommendedName>
        <fullName evidence="1">DUF7791 domain-containing protein</fullName>
    </recommendedName>
</protein>
<dbReference type="PANTHER" id="PTHR10039:SF5">
    <property type="entry name" value="NACHT DOMAIN-CONTAINING PROTEIN"/>
    <property type="match status" value="1"/>
</dbReference>
<dbReference type="AlphaFoldDB" id="A0A8E2FBF2"/>
<dbReference type="PANTHER" id="PTHR10039">
    <property type="entry name" value="AMELOGENIN"/>
    <property type="match status" value="1"/>
</dbReference>
<feature type="non-terminal residue" evidence="2">
    <location>
        <position position="1"/>
    </location>
</feature>
<dbReference type="OrthoDB" id="443402at2759"/>
<accession>A0A8E2FBF2</accession>
<dbReference type="EMBL" id="KV748620">
    <property type="protein sequence ID" value="OCL14092.1"/>
    <property type="molecule type" value="Genomic_DNA"/>
</dbReference>
<evidence type="ECO:0000313" key="2">
    <source>
        <dbReference type="EMBL" id="OCL14092.1"/>
    </source>
</evidence>
<name>A0A8E2FBF2_9PEZI</name>
<dbReference type="Pfam" id="PF25053">
    <property type="entry name" value="DUF7791"/>
    <property type="match status" value="1"/>
</dbReference>
<gene>
    <name evidence="2" type="ORF">AOQ84DRAFT_281824</name>
</gene>
<dbReference type="InterPro" id="IPR056693">
    <property type="entry name" value="DUF7791"/>
</dbReference>